<keyword evidence="2" id="KW-0804">Transcription</keyword>
<dbReference type="EMBL" id="JALJOV010001817">
    <property type="protein sequence ID" value="KAK9840525.1"/>
    <property type="molecule type" value="Genomic_DNA"/>
</dbReference>
<evidence type="ECO:0000259" key="5">
    <source>
        <dbReference type="PROSITE" id="PS51037"/>
    </source>
</evidence>
<dbReference type="Pfam" id="PF03366">
    <property type="entry name" value="YEATS"/>
    <property type="match status" value="1"/>
</dbReference>
<gene>
    <name evidence="6" type="ORF">WJX84_000247</name>
</gene>
<dbReference type="InterPro" id="IPR005033">
    <property type="entry name" value="YEATS"/>
</dbReference>
<evidence type="ECO:0000313" key="7">
    <source>
        <dbReference type="Proteomes" id="UP001485043"/>
    </source>
</evidence>
<organism evidence="6 7">
    <name type="scientific">Apatococcus fuscideae</name>
    <dbReference type="NCBI Taxonomy" id="2026836"/>
    <lineage>
        <taxon>Eukaryota</taxon>
        <taxon>Viridiplantae</taxon>
        <taxon>Chlorophyta</taxon>
        <taxon>core chlorophytes</taxon>
        <taxon>Trebouxiophyceae</taxon>
        <taxon>Chlorellales</taxon>
        <taxon>Chlorellaceae</taxon>
        <taxon>Apatococcus</taxon>
    </lineage>
</organism>
<dbReference type="PANTHER" id="PTHR47573:SF1">
    <property type="entry name" value="PROTEIN AF-9 HOMOLOG"/>
    <property type="match status" value="1"/>
</dbReference>
<evidence type="ECO:0000256" key="4">
    <source>
        <dbReference type="PROSITE-ProRule" id="PRU00376"/>
    </source>
</evidence>
<comment type="caution">
    <text evidence="6">The sequence shown here is derived from an EMBL/GenBank/DDBJ whole genome shotgun (WGS) entry which is preliminary data.</text>
</comment>
<sequence length="213" mass="23984">MAGDVESTFTGSVGRKRLKGVEVVYPIVTGTVAFFLGKKATGTASHKWTVYVRGLKNEDLSHVIKKVTFYLHPSFNNPARDVTESPFEVNETGWGEFEINIKIYFHDEAFEDPIEILHHLRLYADNDGGSTAQQSTKKPVVTESYDELVFNEPAEAFHSRWRGHDPAPAKDSQAAPFFLEFAPQQDLDKINALRRRIAQQKAGLLQQFEAPMS</sequence>
<evidence type="ECO:0000256" key="3">
    <source>
        <dbReference type="ARBA" id="ARBA00023242"/>
    </source>
</evidence>
<dbReference type="CDD" id="cd16910">
    <property type="entry name" value="YEATS_TFIID14_like"/>
    <property type="match status" value="1"/>
</dbReference>
<evidence type="ECO:0000256" key="1">
    <source>
        <dbReference type="ARBA" id="ARBA00023015"/>
    </source>
</evidence>
<dbReference type="Proteomes" id="UP001485043">
    <property type="component" value="Unassembled WGS sequence"/>
</dbReference>
<keyword evidence="7" id="KW-1185">Reference proteome</keyword>
<dbReference type="Gene3D" id="2.60.40.1970">
    <property type="entry name" value="YEATS domain"/>
    <property type="match status" value="1"/>
</dbReference>
<evidence type="ECO:0000256" key="2">
    <source>
        <dbReference type="ARBA" id="ARBA00023163"/>
    </source>
</evidence>
<dbReference type="GO" id="GO:0005634">
    <property type="term" value="C:nucleus"/>
    <property type="evidence" value="ECO:0007669"/>
    <property type="project" value="UniProtKB-SubCell"/>
</dbReference>
<dbReference type="PANTHER" id="PTHR47573">
    <property type="entry name" value="PROTEIN AF-9 HOMOLOG"/>
    <property type="match status" value="1"/>
</dbReference>
<keyword evidence="3 4" id="KW-0539">Nucleus</keyword>
<reference evidence="6 7" key="1">
    <citation type="journal article" date="2024" name="Nat. Commun.">
        <title>Phylogenomics reveals the evolutionary origins of lichenization in chlorophyte algae.</title>
        <authorList>
            <person name="Puginier C."/>
            <person name="Libourel C."/>
            <person name="Otte J."/>
            <person name="Skaloud P."/>
            <person name="Haon M."/>
            <person name="Grisel S."/>
            <person name="Petersen M."/>
            <person name="Berrin J.G."/>
            <person name="Delaux P.M."/>
            <person name="Dal Grande F."/>
            <person name="Keller J."/>
        </authorList>
    </citation>
    <scope>NUCLEOTIDE SEQUENCE [LARGE SCALE GENOMIC DNA]</scope>
    <source>
        <strain evidence="6 7">SAG 2523</strain>
    </source>
</reference>
<feature type="domain" description="YEATS" evidence="5">
    <location>
        <begin position="17"/>
        <end position="164"/>
    </location>
</feature>
<comment type="subcellular location">
    <subcellularLocation>
        <location evidence="4">Nucleus</location>
    </subcellularLocation>
</comment>
<proteinExistence type="predicted"/>
<keyword evidence="1" id="KW-0805">Transcription regulation</keyword>
<evidence type="ECO:0000313" key="6">
    <source>
        <dbReference type="EMBL" id="KAK9840525.1"/>
    </source>
</evidence>
<name>A0AAW1S2B3_9CHLO</name>
<dbReference type="PROSITE" id="PS51037">
    <property type="entry name" value="YEATS"/>
    <property type="match status" value="1"/>
</dbReference>
<dbReference type="InterPro" id="IPR055129">
    <property type="entry name" value="YEATS_dom"/>
</dbReference>
<dbReference type="GO" id="GO:0006355">
    <property type="term" value="P:regulation of DNA-templated transcription"/>
    <property type="evidence" value="ECO:0007669"/>
    <property type="project" value="InterPro"/>
</dbReference>
<dbReference type="InterPro" id="IPR038704">
    <property type="entry name" value="YEAST_sf"/>
</dbReference>
<dbReference type="AlphaFoldDB" id="A0AAW1S2B3"/>
<protein>
    <recommendedName>
        <fullName evidence="5">YEATS domain-containing protein</fullName>
    </recommendedName>
</protein>
<accession>A0AAW1S2B3</accession>